<dbReference type="Proteomes" id="UP000614811">
    <property type="component" value="Unassembled WGS sequence"/>
</dbReference>
<sequence>MYIHLKTCLVLSMKKNDRQLRIQSVAQEISRYIDKRPNAAETVEGVTSWWISRQRIEESVEVVENALEYLVAQKTLVKRSLGRRTLYMKAK</sequence>
<proteinExistence type="predicted"/>
<keyword evidence="2" id="KW-1185">Reference proteome</keyword>
<protein>
    <submittedName>
        <fullName evidence="1">Uncharacterized protein</fullName>
    </submittedName>
</protein>
<name>A0A918S536_9GAMM</name>
<organism evidence="1 2">
    <name type="scientific">Arenicella chitinivorans</name>
    <dbReference type="NCBI Taxonomy" id="1329800"/>
    <lineage>
        <taxon>Bacteria</taxon>
        <taxon>Pseudomonadati</taxon>
        <taxon>Pseudomonadota</taxon>
        <taxon>Gammaproteobacteria</taxon>
        <taxon>Arenicellales</taxon>
        <taxon>Arenicellaceae</taxon>
        <taxon>Arenicella</taxon>
    </lineage>
</organism>
<gene>
    <name evidence="1" type="ORF">GCM10008090_33620</name>
</gene>
<accession>A0A918S536</accession>
<comment type="caution">
    <text evidence="1">The sequence shown here is derived from an EMBL/GenBank/DDBJ whole genome shotgun (WGS) entry which is preliminary data.</text>
</comment>
<dbReference type="EMBL" id="BMXA01000009">
    <property type="protein sequence ID" value="GHA20964.1"/>
    <property type="molecule type" value="Genomic_DNA"/>
</dbReference>
<reference evidence="1" key="2">
    <citation type="submission" date="2020-09" db="EMBL/GenBank/DDBJ databases">
        <authorList>
            <person name="Sun Q."/>
            <person name="Kim S."/>
        </authorList>
    </citation>
    <scope>NUCLEOTIDE SEQUENCE</scope>
    <source>
        <strain evidence="1">KCTC 12711</strain>
    </source>
</reference>
<evidence type="ECO:0000313" key="1">
    <source>
        <dbReference type="EMBL" id="GHA20964.1"/>
    </source>
</evidence>
<evidence type="ECO:0000313" key="2">
    <source>
        <dbReference type="Proteomes" id="UP000614811"/>
    </source>
</evidence>
<dbReference type="AlphaFoldDB" id="A0A918S536"/>
<reference evidence="1" key="1">
    <citation type="journal article" date="2014" name="Int. J. Syst. Evol. Microbiol.">
        <title>Complete genome sequence of Corynebacterium casei LMG S-19264T (=DSM 44701T), isolated from a smear-ripened cheese.</title>
        <authorList>
            <consortium name="US DOE Joint Genome Institute (JGI-PGF)"/>
            <person name="Walter F."/>
            <person name="Albersmeier A."/>
            <person name="Kalinowski J."/>
            <person name="Ruckert C."/>
        </authorList>
    </citation>
    <scope>NUCLEOTIDE SEQUENCE</scope>
    <source>
        <strain evidence="1">KCTC 12711</strain>
    </source>
</reference>